<organism evidence="1 2">
    <name type="scientific">Actinocorallia libanotica</name>
    <dbReference type="NCBI Taxonomy" id="46162"/>
    <lineage>
        <taxon>Bacteria</taxon>
        <taxon>Bacillati</taxon>
        <taxon>Actinomycetota</taxon>
        <taxon>Actinomycetes</taxon>
        <taxon>Streptosporangiales</taxon>
        <taxon>Thermomonosporaceae</taxon>
        <taxon>Actinocorallia</taxon>
    </lineage>
</organism>
<accession>A0ABN1R9M3</accession>
<evidence type="ECO:0008006" key="3">
    <source>
        <dbReference type="Google" id="ProtNLM"/>
    </source>
</evidence>
<sequence>MDGDEVPSGGDAWFSVRCVFRDEGIGAYEERITLWRAKDAAEAIRLAEAEAVEYAGMLDEFSYAGLAQSYELADPVGHGAEVFSLFRESDLEPEAYLDTFFDTGSECQGEL</sequence>
<keyword evidence="2" id="KW-1185">Reference proteome</keyword>
<comment type="caution">
    <text evidence="1">The sequence shown here is derived from an EMBL/GenBank/DDBJ whole genome shotgun (WGS) entry which is preliminary data.</text>
</comment>
<dbReference type="RefSeq" id="WP_344241884.1">
    <property type="nucleotide sequence ID" value="NZ_BAAAHH010000013.1"/>
</dbReference>
<gene>
    <name evidence="1" type="ORF">GCM10009550_34880</name>
</gene>
<evidence type="ECO:0000313" key="1">
    <source>
        <dbReference type="EMBL" id="GAA0953212.1"/>
    </source>
</evidence>
<dbReference type="EMBL" id="BAAAHH010000013">
    <property type="protein sequence ID" value="GAA0953212.1"/>
    <property type="molecule type" value="Genomic_DNA"/>
</dbReference>
<proteinExistence type="predicted"/>
<reference evidence="1 2" key="1">
    <citation type="journal article" date="2019" name="Int. J. Syst. Evol. Microbiol.">
        <title>The Global Catalogue of Microorganisms (GCM) 10K type strain sequencing project: providing services to taxonomists for standard genome sequencing and annotation.</title>
        <authorList>
            <consortium name="The Broad Institute Genomics Platform"/>
            <consortium name="The Broad Institute Genome Sequencing Center for Infectious Disease"/>
            <person name="Wu L."/>
            <person name="Ma J."/>
        </authorList>
    </citation>
    <scope>NUCLEOTIDE SEQUENCE [LARGE SCALE GENOMIC DNA]</scope>
    <source>
        <strain evidence="1 2">JCM 10696</strain>
    </source>
</reference>
<name>A0ABN1R9M3_9ACTN</name>
<protein>
    <recommendedName>
        <fullName evidence="3">DUF4288 domain-containing protein</fullName>
    </recommendedName>
</protein>
<dbReference type="Proteomes" id="UP001500665">
    <property type="component" value="Unassembled WGS sequence"/>
</dbReference>
<evidence type="ECO:0000313" key="2">
    <source>
        <dbReference type="Proteomes" id="UP001500665"/>
    </source>
</evidence>